<dbReference type="EMBL" id="WHWC01000009">
    <property type="protein sequence ID" value="KAG8375977.1"/>
    <property type="molecule type" value="Genomic_DNA"/>
</dbReference>
<feature type="compositionally biased region" description="Basic residues" evidence="1">
    <location>
        <begin position="21"/>
        <end position="43"/>
    </location>
</feature>
<dbReference type="SUPFAM" id="SSF52540">
    <property type="entry name" value="P-loop containing nucleoside triphosphate hydrolases"/>
    <property type="match status" value="1"/>
</dbReference>
<dbReference type="PANTHER" id="PTHR24030">
    <property type="entry name" value="PROTEIN CMSS1"/>
    <property type="match status" value="1"/>
</dbReference>
<feature type="compositionally biased region" description="Low complexity" evidence="1">
    <location>
        <begin position="1"/>
        <end position="20"/>
    </location>
</feature>
<feature type="region of interest" description="Disordered" evidence="1">
    <location>
        <begin position="1"/>
        <end position="60"/>
    </location>
</feature>
<dbReference type="InterPro" id="IPR027417">
    <property type="entry name" value="P-loop_NTPase"/>
</dbReference>
<accession>A0AAV6X7P7</accession>
<dbReference type="AlphaFoldDB" id="A0AAV6X7P7"/>
<dbReference type="InterPro" id="IPR032704">
    <property type="entry name" value="Cms1"/>
</dbReference>
<dbReference type="GO" id="GO:0005634">
    <property type="term" value="C:nucleus"/>
    <property type="evidence" value="ECO:0007669"/>
    <property type="project" value="TreeGrafter"/>
</dbReference>
<sequence length="281" mass="30923">MTSSATATAGAASKKQQQQLRRPKKSISKKTKNKIKNPSNHKIKSNEKKNAATKTATGTGKKENDVVVVVEWATASQQLTYFLNQYQSANRLQLSSLELHSLKETCIVELCQGPAKDITGQLGEHLKIVFGSSWREVLGGKDLQKGQVEPGSPAVLVISSSALRSLELLRELRSLTKECHAAKLFSKHMKIEEQVSMLKNRVNIGCGTPSRIKKLIDMEALGLSRLAVIVLDMHTDVKGYSLFTLLQVSNQDFATLEQALEKSFVKKRTSKLSCKGKGVCE</sequence>
<dbReference type="GO" id="GO:0030686">
    <property type="term" value="C:90S preribosome"/>
    <property type="evidence" value="ECO:0007669"/>
    <property type="project" value="TreeGrafter"/>
</dbReference>
<dbReference type="Pfam" id="PF14617">
    <property type="entry name" value="CMS1"/>
    <property type="match status" value="1"/>
</dbReference>
<protein>
    <recommendedName>
        <fullName evidence="4">Protein CMSS1</fullName>
    </recommendedName>
</protein>
<evidence type="ECO:0008006" key="4">
    <source>
        <dbReference type="Google" id="ProtNLM"/>
    </source>
</evidence>
<dbReference type="Proteomes" id="UP000826271">
    <property type="component" value="Unassembled WGS sequence"/>
</dbReference>
<name>A0AAV6X7P7_9LAMI</name>
<evidence type="ECO:0000313" key="3">
    <source>
        <dbReference type="Proteomes" id="UP000826271"/>
    </source>
</evidence>
<organism evidence="2 3">
    <name type="scientific">Buddleja alternifolia</name>
    <dbReference type="NCBI Taxonomy" id="168488"/>
    <lineage>
        <taxon>Eukaryota</taxon>
        <taxon>Viridiplantae</taxon>
        <taxon>Streptophyta</taxon>
        <taxon>Embryophyta</taxon>
        <taxon>Tracheophyta</taxon>
        <taxon>Spermatophyta</taxon>
        <taxon>Magnoliopsida</taxon>
        <taxon>eudicotyledons</taxon>
        <taxon>Gunneridae</taxon>
        <taxon>Pentapetalae</taxon>
        <taxon>asterids</taxon>
        <taxon>lamiids</taxon>
        <taxon>Lamiales</taxon>
        <taxon>Scrophulariaceae</taxon>
        <taxon>Buddlejeae</taxon>
        <taxon>Buddleja</taxon>
    </lineage>
</organism>
<evidence type="ECO:0000313" key="2">
    <source>
        <dbReference type="EMBL" id="KAG8375977.1"/>
    </source>
</evidence>
<proteinExistence type="predicted"/>
<gene>
    <name evidence="2" type="ORF">BUALT_Bualt09G0015200</name>
</gene>
<dbReference type="Gene3D" id="3.40.50.300">
    <property type="entry name" value="P-loop containing nucleotide triphosphate hydrolases"/>
    <property type="match status" value="1"/>
</dbReference>
<dbReference type="PANTHER" id="PTHR24030:SF0">
    <property type="entry name" value="PROTEIN CMSS1"/>
    <property type="match status" value="1"/>
</dbReference>
<reference evidence="2" key="1">
    <citation type="submission" date="2019-10" db="EMBL/GenBank/DDBJ databases">
        <authorList>
            <person name="Zhang R."/>
            <person name="Pan Y."/>
            <person name="Wang J."/>
            <person name="Ma R."/>
            <person name="Yu S."/>
        </authorList>
    </citation>
    <scope>NUCLEOTIDE SEQUENCE</scope>
    <source>
        <strain evidence="2">LA-IB0</strain>
        <tissue evidence="2">Leaf</tissue>
    </source>
</reference>
<evidence type="ECO:0000256" key="1">
    <source>
        <dbReference type="SAM" id="MobiDB-lite"/>
    </source>
</evidence>
<keyword evidence="3" id="KW-1185">Reference proteome</keyword>
<comment type="caution">
    <text evidence="2">The sequence shown here is derived from an EMBL/GenBank/DDBJ whole genome shotgun (WGS) entry which is preliminary data.</text>
</comment>